<feature type="region of interest" description="Pseudokinase domain" evidence="7">
    <location>
        <begin position="362"/>
        <end position="635"/>
    </location>
</feature>
<dbReference type="Proteomes" id="UP000812966">
    <property type="component" value="Unassembled WGS sequence"/>
</dbReference>
<dbReference type="InterPro" id="IPR000719">
    <property type="entry name" value="Prot_kinase_dom"/>
</dbReference>
<comment type="domain">
    <text evidence="7">Contains a pseudokinase domain. The protein kinase domain is predicted to be catalytically inactive because some of the residues important for catalytic activity are substituted and it lacks the equivalent of the binding site for a peptide substrate. However, it has retained an ATP-binding site and ATP-binding is required for mRNA degradation, stimulating the activity of the PAN2 nuclease in vitro. The nucleotide-binding site is juxtaposed to the RNase active site of PAN2 in the complex and may actually bind nucleosides of a poly(A) RNA rather than ATP, feeding the poly(A)-tail to the active site of the deadenylase and thus increasing the efficiency with which this distributive enzyme degrades oligo(A) RNAs.</text>
</comment>
<dbReference type="Pfam" id="PF25586">
    <property type="entry name" value="zf-CCCH_PAN3"/>
    <property type="match status" value="1"/>
</dbReference>
<protein>
    <recommendedName>
        <fullName evidence="7">PAN2-PAN3 deadenylation complex subunit PAN3</fullName>
    </recommendedName>
    <alternativeName>
        <fullName evidence="7">PAB1P-dependent poly(A)-specific ribonuclease</fullName>
    </alternativeName>
    <alternativeName>
        <fullName evidence="7">Poly(A)-nuclease deadenylation complex subunit 3</fullName>
        <shortName evidence="7">PAN deadenylation complex subunit 3</shortName>
    </alternativeName>
</protein>
<dbReference type="InterPro" id="IPR000571">
    <property type="entry name" value="Znf_CCCH"/>
</dbReference>
<accession>A0A8K0JRW2</accession>
<dbReference type="HAMAP" id="MF_03181">
    <property type="entry name" value="PAN3"/>
    <property type="match status" value="1"/>
</dbReference>
<dbReference type="FunFam" id="1.10.287.3700:FF:000001">
    <property type="entry name" value="PAN2-PAN3 deadenylation complex subunit PAN3"/>
    <property type="match status" value="1"/>
</dbReference>
<proteinExistence type="inferred from homology"/>
<evidence type="ECO:0000256" key="1">
    <source>
        <dbReference type="ARBA" id="ARBA00004496"/>
    </source>
</evidence>
<keyword evidence="6 7" id="KW-0175">Coiled coil</keyword>
<dbReference type="PROSITE" id="PS50011">
    <property type="entry name" value="PROTEIN_KINASE_DOM"/>
    <property type="match status" value="1"/>
</dbReference>
<evidence type="ECO:0000256" key="2">
    <source>
        <dbReference type="ARBA" id="ARBA00022490"/>
    </source>
</evidence>
<feature type="coiled-coil region" evidence="7">
    <location>
        <begin position="636"/>
        <end position="674"/>
    </location>
</feature>
<evidence type="ECO:0000313" key="13">
    <source>
        <dbReference type="Proteomes" id="UP000812966"/>
    </source>
</evidence>
<dbReference type="GO" id="GO:0008270">
    <property type="term" value="F:zinc ion binding"/>
    <property type="evidence" value="ECO:0007669"/>
    <property type="project" value="UniProtKB-KW"/>
</dbReference>
<evidence type="ECO:0000256" key="4">
    <source>
        <dbReference type="ARBA" id="ARBA00022741"/>
    </source>
</evidence>
<feature type="compositionally biased region" description="Low complexity" evidence="9">
    <location>
        <begin position="131"/>
        <end position="168"/>
    </location>
</feature>
<feature type="region of interest" description="Knob domain" evidence="7">
    <location>
        <begin position="675"/>
        <end position="772"/>
    </location>
</feature>
<evidence type="ECO:0000256" key="8">
    <source>
        <dbReference type="PROSITE-ProRule" id="PRU00723"/>
    </source>
</evidence>
<dbReference type="Gene3D" id="1.10.510.10">
    <property type="entry name" value="Transferase(Phosphotransferase) domain 1"/>
    <property type="match status" value="1"/>
</dbReference>
<dbReference type="PANTHER" id="PTHR12272:SF11">
    <property type="entry name" value="PAN2-PAN3 DEADENYLATION COMPLEX SUBUNIT PAN3"/>
    <property type="match status" value="1"/>
</dbReference>
<keyword evidence="3 7" id="KW-0507">mRNA processing</keyword>
<gene>
    <name evidence="7" type="primary">PAN3</name>
    <name evidence="12" type="ORF">FFLO_00454</name>
</gene>
<keyword evidence="4 7" id="KW-0547">Nucleotide-binding</keyword>
<evidence type="ECO:0000256" key="5">
    <source>
        <dbReference type="ARBA" id="ARBA00022840"/>
    </source>
</evidence>
<comment type="subcellular location">
    <subcellularLocation>
        <location evidence="1 7">Cytoplasm</location>
    </subcellularLocation>
</comment>
<dbReference type="Gene3D" id="1.10.287.3700">
    <property type="match status" value="1"/>
</dbReference>
<dbReference type="GO" id="GO:0004672">
    <property type="term" value="F:protein kinase activity"/>
    <property type="evidence" value="ECO:0007669"/>
    <property type="project" value="InterPro"/>
</dbReference>
<evidence type="ECO:0000256" key="9">
    <source>
        <dbReference type="SAM" id="MobiDB-lite"/>
    </source>
</evidence>
<comment type="domain">
    <text evidence="7">The N-terminal zinc finger binds to poly(A) RNA.</text>
</comment>
<keyword evidence="2 7" id="KW-0963">Cytoplasm</keyword>
<dbReference type="GO" id="GO:0000932">
    <property type="term" value="C:P-body"/>
    <property type="evidence" value="ECO:0007669"/>
    <property type="project" value="TreeGrafter"/>
</dbReference>
<feature type="domain" description="Protein kinase" evidence="10">
    <location>
        <begin position="386"/>
        <end position="772"/>
    </location>
</feature>
<dbReference type="GO" id="GO:0008143">
    <property type="term" value="F:poly(A) binding"/>
    <property type="evidence" value="ECO:0007669"/>
    <property type="project" value="TreeGrafter"/>
</dbReference>
<feature type="binding site" evidence="7">
    <location>
        <begin position="467"/>
        <end position="474"/>
    </location>
    <ligand>
        <name>ATP</name>
        <dbReference type="ChEBI" id="CHEBI:30616"/>
    </ligand>
</feature>
<comment type="function">
    <text evidence="7">Regulatory subunit of the poly(A)-nuclease (PAN) deadenylation complex, one of two cytoplasmic mRNA deadenylases involved in mRNA turnover. PAN specifically shortens poly(A) tails of RNA and the activity is stimulated by poly(A)-binding protein PAB1. PAN deadenylation is followed by rapid degradation of the shortened mRNA tails by the CCR4-NOT complex. Deadenylated mRNAs are then degraded by two alternative mechanisms, namely exosome-mediated 3'-5' exonucleolytic degradation, or deadenlyation-dependent mRNA decaping and subsequent 5'-3' exonucleolytic degradation by XRN1. May also be involved in post-transcriptional maturation of mRNA poly(A) tails. PAN3 acts as a positive regulator for PAN activity, recruiting the catalytic subunit PAN2 to mRNA via its interaction with RNA and with PAB1.</text>
</comment>
<comment type="subunit">
    <text evidence="7">Homodimer. Forms a heterotrimer with a catalytic subunit PAN2 to form the poly(A)-nuclease (PAN) deadenylation complex. Interacts (via PAM-2 motif) with poly(A)-binding protein PAB1 (via PABC domain), conferring substrate specificity of the enzyme complex.</text>
</comment>
<feature type="region of interest" description="Disordered" evidence="9">
    <location>
        <begin position="129"/>
        <end position="201"/>
    </location>
</feature>
<dbReference type="Gene3D" id="6.10.250.3160">
    <property type="match status" value="1"/>
</dbReference>
<dbReference type="PROSITE" id="PS50103">
    <property type="entry name" value="ZF_C3H1"/>
    <property type="match status" value="1"/>
</dbReference>
<feature type="region of interest" description="Disordered" evidence="9">
    <location>
        <begin position="1"/>
        <end position="75"/>
    </location>
</feature>
<comment type="caution">
    <text evidence="7">Lacks conserved residue(s) required for the propagation of feature annotation.</text>
</comment>
<comment type="similarity">
    <text evidence="7">Belongs to the protein kinase superfamily. PAN3 family.</text>
</comment>
<reference evidence="12" key="1">
    <citation type="submission" date="2020-04" db="EMBL/GenBank/DDBJ databases">
        <title>Analysis of mating type loci in Filobasidium floriforme.</title>
        <authorList>
            <person name="Nowrousian M."/>
        </authorList>
    </citation>
    <scope>NUCLEOTIDE SEQUENCE</scope>
    <source>
        <strain evidence="12">CBS 6242</strain>
    </source>
</reference>
<feature type="compositionally biased region" description="Polar residues" evidence="9">
    <location>
        <begin position="182"/>
        <end position="201"/>
    </location>
</feature>
<evidence type="ECO:0000259" key="11">
    <source>
        <dbReference type="PROSITE" id="PS50103"/>
    </source>
</evidence>
<dbReference type="PANTHER" id="PTHR12272">
    <property type="entry name" value="DEADENYLATION COMPLEX SUBUNIT PAN3"/>
    <property type="match status" value="1"/>
</dbReference>
<name>A0A8K0JRW2_9TREE</name>
<dbReference type="GO" id="GO:0000289">
    <property type="term" value="P:nuclear-transcribed mRNA poly(A) tail shortening"/>
    <property type="evidence" value="ECO:0007669"/>
    <property type="project" value="UniProtKB-UniRule"/>
</dbReference>
<keyword evidence="8" id="KW-0479">Metal-binding</keyword>
<evidence type="ECO:0000313" key="12">
    <source>
        <dbReference type="EMBL" id="KAG7575290.1"/>
    </source>
</evidence>
<evidence type="ECO:0000256" key="3">
    <source>
        <dbReference type="ARBA" id="ARBA00022664"/>
    </source>
</evidence>
<feature type="region of interest" description="Disordered" evidence="9">
    <location>
        <begin position="248"/>
        <end position="274"/>
    </location>
</feature>
<feature type="binding site" evidence="7">
    <location>
        <begin position="536"/>
        <end position="537"/>
    </location>
    <ligand>
        <name>ATP</name>
        <dbReference type="ChEBI" id="CHEBI:30616"/>
    </ligand>
</feature>
<comment type="domain">
    <text evidence="7">The pseudokinase domain, the coiled-coil (CC), and C-terminal knob domain (CK) form a structural unit (PKC) that forms an extensive high-affinity interaction surface for PAN2.</text>
</comment>
<feature type="compositionally biased region" description="Polar residues" evidence="9">
    <location>
        <begin position="253"/>
        <end position="264"/>
    </location>
</feature>
<dbReference type="GO" id="GO:0006397">
    <property type="term" value="P:mRNA processing"/>
    <property type="evidence" value="ECO:0007669"/>
    <property type="project" value="UniProtKB-KW"/>
</dbReference>
<feature type="binding site" evidence="7">
    <location>
        <position position="418"/>
    </location>
    <ligand>
        <name>ATP</name>
        <dbReference type="ChEBI" id="CHEBI:30616"/>
    </ligand>
</feature>
<comment type="caution">
    <text evidence="12">The sequence shown here is derived from an EMBL/GenBank/DDBJ whole genome shotgun (WGS) entry which is preliminary data.</text>
</comment>
<dbReference type="InterPro" id="IPR030844">
    <property type="entry name" value="PAN3"/>
</dbReference>
<dbReference type="EMBL" id="JABELV010000005">
    <property type="protein sequence ID" value="KAG7575290.1"/>
    <property type="molecule type" value="Genomic_DNA"/>
</dbReference>
<feature type="compositionally biased region" description="Low complexity" evidence="9">
    <location>
        <begin position="19"/>
        <end position="45"/>
    </location>
</feature>
<evidence type="ECO:0000256" key="7">
    <source>
        <dbReference type="HAMAP-Rule" id="MF_03181"/>
    </source>
</evidence>
<dbReference type="SUPFAM" id="SSF56112">
    <property type="entry name" value="Protein kinase-like (PK-like)"/>
    <property type="match status" value="1"/>
</dbReference>
<evidence type="ECO:0000259" key="10">
    <source>
        <dbReference type="PROSITE" id="PS50011"/>
    </source>
</evidence>
<dbReference type="InterPro" id="IPR011009">
    <property type="entry name" value="Kinase-like_dom_sf"/>
</dbReference>
<dbReference type="AlphaFoldDB" id="A0A8K0JRW2"/>
<organism evidence="12 13">
    <name type="scientific">Filobasidium floriforme</name>
    <dbReference type="NCBI Taxonomy" id="5210"/>
    <lineage>
        <taxon>Eukaryota</taxon>
        <taxon>Fungi</taxon>
        <taxon>Dikarya</taxon>
        <taxon>Basidiomycota</taxon>
        <taxon>Agaricomycotina</taxon>
        <taxon>Tremellomycetes</taxon>
        <taxon>Filobasidiales</taxon>
        <taxon>Filobasidiaceae</taxon>
        <taxon>Filobasidium</taxon>
    </lineage>
</organism>
<dbReference type="InterPro" id="IPR041332">
    <property type="entry name" value="Pan3_CK"/>
</dbReference>
<dbReference type="Pfam" id="PF18101">
    <property type="entry name" value="Pan3_CK"/>
    <property type="match status" value="1"/>
</dbReference>
<dbReference type="GO" id="GO:0005524">
    <property type="term" value="F:ATP binding"/>
    <property type="evidence" value="ECO:0007669"/>
    <property type="project" value="UniProtKB-UniRule"/>
</dbReference>
<sequence>MAREPTSVSPLFEQRMRINSSRTVSPTPNTRPTTPTTNNHNNHNTASKSALLESSQATGSDRPSSTEAQPSSASALPANSAVLTLNPNSMAMVVNGVSKPAKNEKLCRNVLIYGSCRFEDKGCIYSHGNVPGPSSSKGSQSPTGTSSSSGGRPRGPLAAAAFGTSATAQPFNPNPSRPLPVSMSSAGSLNNVSPMTSPSRMSASVSAPVFRPAGNAAPSTAPSTPSKMNAVGSSISTEHLKAATFVPRAGGSMTPNATQSSIYQPTEDDSTPTTRADVGGYVSGAMMNMNGAVPGGTSSQGMNMEQKDNFYPTDTRVLDHHLYSTPLPHTANLPASHLPLHNFFLPADLLAFIHGRAEAKLASRSADGSLPSELHVYHSLHTLMAEATPQERSMRVFGYITDAYRARCRLDGRLYCLRRVEGFKLGKETAFSVLDKWRRIRHPNIVSVREAFTTRLFNDSSVIFAYDYHPRSRTLYEAHLGNQIEMITQANGTITPAPKAPTGIPERVLWSYIAQIANGLKAIHTAGLACRTIEPTKIILTGRNRIRLNCCSIFDVTTFDSPSANLHYQQQDDLLNFGKLLVSLCCGTTGAVHALAASLEAIQTAYSPDVKLVILYLLGKPGPGKSIDDILVMLGPRLLNEFDAMQNYADSLESGLEAEVENGRVARMLIKLGFINERPEFQQDPRWSETGDRYVLKLFRDYVFHSVDEVGNPVLDLTHVLLALNKTDASLDEKIMLVARDEQSCLVVSYREIRNSIEKAYMELMQQSSGMR</sequence>
<keyword evidence="5 7" id="KW-0067">ATP-binding</keyword>
<evidence type="ECO:0000256" key="6">
    <source>
        <dbReference type="ARBA" id="ARBA00023054"/>
    </source>
</evidence>
<keyword evidence="8" id="KW-0863">Zinc-finger</keyword>
<feature type="domain" description="C3H1-type" evidence="11">
    <location>
        <begin position="101"/>
        <end position="130"/>
    </location>
</feature>
<feature type="compositionally biased region" description="Polar residues" evidence="9">
    <location>
        <begin position="46"/>
        <end position="67"/>
    </location>
</feature>
<feature type="zinc finger region" description="C3H1-type" evidence="8">
    <location>
        <begin position="101"/>
        <end position="130"/>
    </location>
</feature>
<keyword evidence="8" id="KW-0862">Zinc</keyword>
<dbReference type="GO" id="GO:0031251">
    <property type="term" value="C:PAN complex"/>
    <property type="evidence" value="ECO:0007669"/>
    <property type="project" value="UniProtKB-UniRule"/>
</dbReference>
<dbReference type="OrthoDB" id="204958at2759"/>
<dbReference type="Gene3D" id="1.20.5.5160">
    <property type="match status" value="1"/>
</dbReference>
<keyword evidence="13" id="KW-1185">Reference proteome</keyword>